<dbReference type="EMBL" id="LCNU01000005">
    <property type="protein sequence ID" value="KKU64724.1"/>
    <property type="molecule type" value="Genomic_DNA"/>
</dbReference>
<keyword evidence="1" id="KW-1133">Transmembrane helix</keyword>
<name>A0A0G1S5G7_9BACT</name>
<evidence type="ECO:0000313" key="3">
    <source>
        <dbReference type="Proteomes" id="UP000034502"/>
    </source>
</evidence>
<feature type="transmembrane region" description="Helical" evidence="1">
    <location>
        <begin position="373"/>
        <end position="389"/>
    </location>
</feature>
<feature type="transmembrane region" description="Helical" evidence="1">
    <location>
        <begin position="523"/>
        <end position="542"/>
    </location>
</feature>
<feature type="transmembrane region" description="Helical" evidence="1">
    <location>
        <begin position="84"/>
        <end position="108"/>
    </location>
</feature>
<dbReference type="AlphaFoldDB" id="A0A0G1S5G7"/>
<feature type="transmembrane region" description="Helical" evidence="1">
    <location>
        <begin position="215"/>
        <end position="235"/>
    </location>
</feature>
<feature type="transmembrane region" description="Helical" evidence="1">
    <location>
        <begin position="348"/>
        <end position="368"/>
    </location>
</feature>
<keyword evidence="1" id="KW-0812">Transmembrane</keyword>
<keyword evidence="1" id="KW-0472">Membrane</keyword>
<dbReference type="Proteomes" id="UP000034502">
    <property type="component" value="Unassembled WGS sequence"/>
</dbReference>
<evidence type="ECO:0000313" key="2">
    <source>
        <dbReference type="EMBL" id="KKU64724.1"/>
    </source>
</evidence>
<proteinExistence type="predicted"/>
<comment type="caution">
    <text evidence="2">The sequence shown here is derived from an EMBL/GenBank/DDBJ whole genome shotgun (WGS) entry which is preliminary data.</text>
</comment>
<protein>
    <recommendedName>
        <fullName evidence="4">Membrane protein 6-pyruvoyl-tetrahydropterin synthase-related domain-containing protein</fullName>
    </recommendedName>
</protein>
<dbReference type="STRING" id="1618364.UX86_C0005G0007"/>
<evidence type="ECO:0000256" key="1">
    <source>
        <dbReference type="SAM" id="Phobius"/>
    </source>
</evidence>
<feature type="transmembrane region" description="Helical" evidence="1">
    <location>
        <begin position="247"/>
        <end position="265"/>
    </location>
</feature>
<feature type="transmembrane region" description="Helical" evidence="1">
    <location>
        <begin position="314"/>
        <end position="336"/>
    </location>
</feature>
<reference evidence="2 3" key="1">
    <citation type="journal article" date="2015" name="Nature">
        <title>rRNA introns, odd ribosomes, and small enigmatic genomes across a large radiation of phyla.</title>
        <authorList>
            <person name="Brown C.T."/>
            <person name="Hug L.A."/>
            <person name="Thomas B.C."/>
            <person name="Sharon I."/>
            <person name="Castelle C.J."/>
            <person name="Singh A."/>
            <person name="Wilkins M.J."/>
            <person name="Williams K.H."/>
            <person name="Banfield J.F."/>
        </authorList>
    </citation>
    <scope>NUCLEOTIDE SEQUENCE [LARGE SCALE GENOMIC DNA]</scope>
</reference>
<accession>A0A0G1S5G7</accession>
<organism evidence="2 3">
    <name type="scientific">Candidatus Amesbacteria bacterium GW2011_GWC1_47_15</name>
    <dbReference type="NCBI Taxonomy" id="1618364"/>
    <lineage>
        <taxon>Bacteria</taxon>
        <taxon>Candidatus Amesiibacteriota</taxon>
    </lineage>
</organism>
<evidence type="ECO:0008006" key="4">
    <source>
        <dbReference type="Google" id="ProtNLM"/>
    </source>
</evidence>
<sequence>MKKDLLLLMLCILPSFALLLQRGYFPMHDDLQVMRQLQMDKCFRDRQLPCRWSADLGYGFGYPLFNFYPPLPYYLGQLFRYMGLAYIDVVKAMGVVGFIITAFSMYFLGREFWGRRGGLLSSLFYTYAPYHAVDYYVRGAVNEFWAMGFYPAIFYTSYKLIRDSSQKKYIVFLSLSFAGLLLSHNPMLMIFAPFLVLWCVYWMVKMKIYLPAGRALFISGLWSLGLAAFFTLPVLFEKKYAHVETLVIGYFNYLAHFLDLKQIFWRVNWGYGESVYGPADTMSFFLGYLHWIIPLIVLIYFFSKKLSGFKSSILLLTSFILVSLFMSHFKATPLWMKFKPLEFLQFPWRFLTLAVFFTSFLSGAIALVLNKRLYSVLIVILILINANFFRPRAWFPDTTDADKFTGKSWQLLVTASIFDYLPVWAPLPPPDPAGSDINILEGKAEVTRLEKRSHRQRYAVSVASQAAVIELQTFYFPGWRIWVDGKEMTIDPTRDKFLGRMRVDLPAGGHDVLARFTDTPVRLVGNLVSLASWIGLALYIIIPFRRLLIDSG</sequence>
<gene>
    <name evidence="2" type="ORF">UX86_C0005G0007</name>
</gene>
<feature type="transmembrane region" description="Helical" evidence="1">
    <location>
        <begin position="285"/>
        <end position="302"/>
    </location>
</feature>
<feature type="transmembrane region" description="Helical" evidence="1">
    <location>
        <begin position="170"/>
        <end position="203"/>
    </location>
</feature>